<keyword evidence="2" id="KW-0812">Transmembrane</keyword>
<proteinExistence type="predicted"/>
<evidence type="ECO:0000256" key="2">
    <source>
        <dbReference type="SAM" id="Phobius"/>
    </source>
</evidence>
<dbReference type="RefSeq" id="WP_139094667.1">
    <property type="nucleotide sequence ID" value="NZ_VDFW01000001.1"/>
</dbReference>
<organism evidence="3 4">
    <name type="scientific">Amycolatopsis alkalitolerans</name>
    <dbReference type="NCBI Taxonomy" id="2547244"/>
    <lineage>
        <taxon>Bacteria</taxon>
        <taxon>Bacillati</taxon>
        <taxon>Actinomycetota</taxon>
        <taxon>Actinomycetes</taxon>
        <taxon>Pseudonocardiales</taxon>
        <taxon>Pseudonocardiaceae</taxon>
        <taxon>Amycolatopsis</taxon>
    </lineage>
</organism>
<keyword evidence="2" id="KW-0472">Membrane</keyword>
<dbReference type="Proteomes" id="UP000305546">
    <property type="component" value="Unassembled WGS sequence"/>
</dbReference>
<evidence type="ECO:0000313" key="4">
    <source>
        <dbReference type="Proteomes" id="UP000305546"/>
    </source>
</evidence>
<protein>
    <submittedName>
        <fullName evidence="3">Uncharacterized protein</fullName>
    </submittedName>
</protein>
<gene>
    <name evidence="3" type="ORF">FG385_01115</name>
</gene>
<feature type="compositionally biased region" description="Pro residues" evidence="1">
    <location>
        <begin position="20"/>
        <end position="36"/>
    </location>
</feature>
<comment type="caution">
    <text evidence="3">The sequence shown here is derived from an EMBL/GenBank/DDBJ whole genome shotgun (WGS) entry which is preliminary data.</text>
</comment>
<reference evidence="3 4" key="1">
    <citation type="submission" date="2019-06" db="EMBL/GenBank/DDBJ databases">
        <title>Amycolatopsis alkalitolerans sp. nov., isolated from Gastrodia elata Blume.</title>
        <authorList>
            <person name="Narsing Rao M.P."/>
            <person name="Li W.J."/>
        </authorList>
    </citation>
    <scope>NUCLEOTIDE SEQUENCE [LARGE SCALE GENOMIC DNA]</scope>
    <source>
        <strain evidence="3 4">SYSUP0005</strain>
    </source>
</reference>
<dbReference type="EMBL" id="VDFW01000001">
    <property type="protein sequence ID" value="TNC29596.1"/>
    <property type="molecule type" value="Genomic_DNA"/>
</dbReference>
<accession>A0A5C4M907</accession>
<sequence>MSVPPSPGRDGQPNPFVAPGTPPPYGRPGGYPPPGGPGQVPGYGPMPGGPGQLPGGFPPPGSFNPPPQKKSKLRWLRFAIPGIVLVLVVGGLAARFIGTPTDRAAVGDCLNIKEFKDGAEPAKVDCNDPSANVKIGVRLDDENAKCPDGDYDEYWVSGDRSYKLCLMLNAHEGDCFANVRSDTEGYKRVDCADPSAEVKILKVVDGTASDSACEGTGAHGAVKYSQPPTTLCATSSTNNA</sequence>
<keyword evidence="4" id="KW-1185">Reference proteome</keyword>
<evidence type="ECO:0000313" key="3">
    <source>
        <dbReference type="EMBL" id="TNC29596.1"/>
    </source>
</evidence>
<keyword evidence="2" id="KW-1133">Transmembrane helix</keyword>
<evidence type="ECO:0000256" key="1">
    <source>
        <dbReference type="SAM" id="MobiDB-lite"/>
    </source>
</evidence>
<feature type="transmembrane region" description="Helical" evidence="2">
    <location>
        <begin position="78"/>
        <end position="97"/>
    </location>
</feature>
<feature type="compositionally biased region" description="Gly residues" evidence="1">
    <location>
        <begin position="37"/>
        <end position="54"/>
    </location>
</feature>
<name>A0A5C4M907_9PSEU</name>
<dbReference type="AlphaFoldDB" id="A0A5C4M907"/>
<feature type="region of interest" description="Disordered" evidence="1">
    <location>
        <begin position="1"/>
        <end position="69"/>
    </location>
</feature>
<feature type="compositionally biased region" description="Pro residues" evidence="1">
    <location>
        <begin position="56"/>
        <end position="68"/>
    </location>
</feature>
<dbReference type="OrthoDB" id="4749283at2"/>